<proteinExistence type="predicted"/>
<dbReference type="AlphaFoldDB" id="A0AAD5SF44"/>
<organism evidence="1 2">
    <name type="scientific">Rhizophlyctis rosea</name>
    <dbReference type="NCBI Taxonomy" id="64517"/>
    <lineage>
        <taxon>Eukaryota</taxon>
        <taxon>Fungi</taxon>
        <taxon>Fungi incertae sedis</taxon>
        <taxon>Chytridiomycota</taxon>
        <taxon>Chytridiomycota incertae sedis</taxon>
        <taxon>Chytridiomycetes</taxon>
        <taxon>Rhizophlyctidales</taxon>
        <taxon>Rhizophlyctidaceae</taxon>
        <taxon>Rhizophlyctis</taxon>
    </lineage>
</organism>
<sequence>MSTPYHSVESVVEEKAKGTAVTRAGLTPEVVLQLSMQERNDLAALSVHAIDNASLKILLDAGADPLTFKEIAGVAIHGTETIAILIAAYQHDRVKLASFFTQVFIKNAKSFHNTPSFAETAPALLTATTTFAPSSKTLVYQSIYNLLKTLSRMRRQQQHIDASDKLLTSILSLPKQWLRQHLPAHERLIMLSIAYLEFRCIPHFPTPRPTAAPTNNTEPQLKSCEYHNADTNHIKLILENYPHIQTSHTHNLLSAISKQSPTPLELTMLSQNPPRRTKTDNFATCRDGRCTKSWIEIANLIADAHIRSRRDEVYAMLLVRHRGRRAGADEGLKGQVIVRCDADLFRVICDWVGWGSRKEDLLSMYGYQC</sequence>
<evidence type="ECO:0000313" key="2">
    <source>
        <dbReference type="Proteomes" id="UP001212841"/>
    </source>
</evidence>
<gene>
    <name evidence="1" type="ORF">HK097_003139</name>
</gene>
<name>A0AAD5SF44_9FUNG</name>
<reference evidence="1" key="1">
    <citation type="submission" date="2020-05" db="EMBL/GenBank/DDBJ databases">
        <title>Phylogenomic resolution of chytrid fungi.</title>
        <authorList>
            <person name="Stajich J.E."/>
            <person name="Amses K."/>
            <person name="Simmons R."/>
            <person name="Seto K."/>
            <person name="Myers J."/>
            <person name="Bonds A."/>
            <person name="Quandt C.A."/>
            <person name="Barry K."/>
            <person name="Liu P."/>
            <person name="Grigoriev I."/>
            <person name="Longcore J.E."/>
            <person name="James T.Y."/>
        </authorList>
    </citation>
    <scope>NUCLEOTIDE SEQUENCE</scope>
    <source>
        <strain evidence="1">JEL0318</strain>
    </source>
</reference>
<keyword evidence="2" id="KW-1185">Reference proteome</keyword>
<accession>A0AAD5SF44</accession>
<dbReference type="Proteomes" id="UP001212841">
    <property type="component" value="Unassembled WGS sequence"/>
</dbReference>
<comment type="caution">
    <text evidence="1">The sequence shown here is derived from an EMBL/GenBank/DDBJ whole genome shotgun (WGS) entry which is preliminary data.</text>
</comment>
<evidence type="ECO:0000313" key="1">
    <source>
        <dbReference type="EMBL" id="KAJ3053901.1"/>
    </source>
</evidence>
<protein>
    <submittedName>
        <fullName evidence="1">Uncharacterized protein</fullName>
    </submittedName>
</protein>
<dbReference type="EMBL" id="JADGJD010000172">
    <property type="protein sequence ID" value="KAJ3053901.1"/>
    <property type="molecule type" value="Genomic_DNA"/>
</dbReference>